<proteinExistence type="predicted"/>
<dbReference type="AlphaFoldDB" id="A0A3S0ICN8"/>
<keyword evidence="1" id="KW-0732">Signal</keyword>
<organism evidence="2 3">
    <name type="scientific">Variovorax gossypii</name>
    <dbReference type="NCBI Taxonomy" id="1679495"/>
    <lineage>
        <taxon>Bacteria</taxon>
        <taxon>Pseudomonadati</taxon>
        <taxon>Pseudomonadota</taxon>
        <taxon>Betaproteobacteria</taxon>
        <taxon>Burkholderiales</taxon>
        <taxon>Comamonadaceae</taxon>
        <taxon>Variovorax</taxon>
    </lineage>
</organism>
<protein>
    <submittedName>
        <fullName evidence="2">Uncharacterized protein</fullName>
    </submittedName>
</protein>
<dbReference type="OrthoDB" id="9154817at2"/>
<accession>A0A3S0ICN8</accession>
<evidence type="ECO:0000313" key="3">
    <source>
        <dbReference type="Proteomes" id="UP000267418"/>
    </source>
</evidence>
<dbReference type="RefSeq" id="WP_126472294.1">
    <property type="nucleotide sequence ID" value="NZ_RXOE01000005.1"/>
</dbReference>
<sequence>MKRLDAIPCLLSVLVLFAPSVHASGHLPLRQTPSESFASFDACVDRLRQLHAQDKIGADKGSQPIENGATREKIVDTKGVVIDGRDAAHYNAEIGWSVRSPGGDAAGNRWIQSNYTFERWTWTCSGTALSGTMEGGFTSPSFEPLR</sequence>
<dbReference type="EMBL" id="RXOE01000005">
    <property type="protein sequence ID" value="RTQ33055.1"/>
    <property type="molecule type" value="Genomic_DNA"/>
</dbReference>
<gene>
    <name evidence="2" type="ORF">EJP69_20440</name>
</gene>
<feature type="chain" id="PRO_5018732681" evidence="1">
    <location>
        <begin position="24"/>
        <end position="146"/>
    </location>
</feature>
<dbReference type="Proteomes" id="UP000267418">
    <property type="component" value="Unassembled WGS sequence"/>
</dbReference>
<comment type="caution">
    <text evidence="2">The sequence shown here is derived from an EMBL/GenBank/DDBJ whole genome shotgun (WGS) entry which is preliminary data.</text>
</comment>
<evidence type="ECO:0000256" key="1">
    <source>
        <dbReference type="SAM" id="SignalP"/>
    </source>
</evidence>
<name>A0A3S0ICN8_9BURK</name>
<reference evidence="2 3" key="1">
    <citation type="submission" date="2018-12" db="EMBL/GenBank/DDBJ databases">
        <title>The genome of Variovorax gossypii DSM 100435.</title>
        <authorList>
            <person name="Gao J."/>
            <person name="Sun J."/>
        </authorList>
    </citation>
    <scope>NUCLEOTIDE SEQUENCE [LARGE SCALE GENOMIC DNA]</scope>
    <source>
        <strain evidence="2 3">DSM 100435</strain>
    </source>
</reference>
<keyword evidence="3" id="KW-1185">Reference proteome</keyword>
<feature type="signal peptide" evidence="1">
    <location>
        <begin position="1"/>
        <end position="23"/>
    </location>
</feature>
<evidence type="ECO:0000313" key="2">
    <source>
        <dbReference type="EMBL" id="RTQ33055.1"/>
    </source>
</evidence>